<evidence type="ECO:0000313" key="3">
    <source>
        <dbReference type="Proteomes" id="UP001174136"/>
    </source>
</evidence>
<dbReference type="EMBL" id="JAOPHQ010006295">
    <property type="protein sequence ID" value="KAK0132076.1"/>
    <property type="molecule type" value="Genomic_DNA"/>
</dbReference>
<dbReference type="Gene3D" id="3.30.160.60">
    <property type="entry name" value="Classic Zinc Finger"/>
    <property type="match status" value="1"/>
</dbReference>
<evidence type="ECO:0000259" key="1">
    <source>
        <dbReference type="PROSITE" id="PS00028"/>
    </source>
</evidence>
<sequence>MRWICKICSFESEKRLGLLKHYRLKHGNGGRSQSVPCLHTDCPCSFKTFNALQTHLSRHHVEMVTQKEHILDKKEGKTFQYVPILPSLVQVIKENRVSLILYIDDFEAEHTKQFGFQRVLEPLLTDIQSLEKDGLFVPALGKAIKGTVVSVVADNLGAHSVAGFVESFAGSYVCRFCVGERSKFQSDEVRSGSFHQRTKDQHTLHVQTAVSSPDQTNCYGVKKQCAFSEKLEHFHVTSGYPPDVLHDLLEGIVPVELALAFDNLIKKNFSLIELNDAICHFPYKWSLKVPEQEPVWQMLMTLKDIVDFVMSPVHTEESICYLDSIISEHRSRFLDVFPQQKLIPKHHFLEDYPQLIREFGPLAALWTMRFEAKHSFFKKVLLPVDMAQSAKLRIIFGEDVVHKLLLPAGIPSTLQDLTDVLRETFDITGPFTVMYQDMDFDGQFFTLTSIEEVKDKGNLKVVKTEPVILSLTPVDMSVVESPVSPSTEAGSSSECDTILLSSPDESRLSYRSKPWPFKFEIPVFSYDVDLALEAGKHAYENDGKLLNNPKVSSSILEKLAEAIFGFTAYPTGVQILAVAEALVEKYPCLKEPGSFNGLYGWIQRIKYKMGNYRAKLRGRQLAIPELEVNTLKRRCSSKEGSLKGFKRPKKAEVNYLPPLPFGETEETLEKERLDLLKEIKKKNSERAINEKMEKSFAMRRTEVVRDCPAIQDLLERWPSLFCENQIKEEFKRITTMHLERTFLSRLDRYTTKLLEIFRRKGGTAGTKIKPMLDSLNEHHVDGRRDIIIRCLVEYLGESGEELIKDYQDVSQEAVKEDCSNHTMKITVIHPYVAQENQDPVYVSVIIEGTEVLEDCVSVTNACLLLIGVIYAVNLSYPLKLKYTFEVFQKLFLELDILKMSPKVQSLHNKLLA</sequence>
<proteinExistence type="predicted"/>
<dbReference type="InterPro" id="IPR013087">
    <property type="entry name" value="Znf_C2H2_type"/>
</dbReference>
<keyword evidence="3" id="KW-1185">Reference proteome</keyword>
<organism evidence="2 3">
    <name type="scientific">Merluccius polli</name>
    <name type="common">Benguela hake</name>
    <name type="synonym">Merluccius cadenati</name>
    <dbReference type="NCBI Taxonomy" id="89951"/>
    <lineage>
        <taxon>Eukaryota</taxon>
        <taxon>Metazoa</taxon>
        <taxon>Chordata</taxon>
        <taxon>Craniata</taxon>
        <taxon>Vertebrata</taxon>
        <taxon>Euteleostomi</taxon>
        <taxon>Actinopterygii</taxon>
        <taxon>Neopterygii</taxon>
        <taxon>Teleostei</taxon>
        <taxon>Neoteleostei</taxon>
        <taxon>Acanthomorphata</taxon>
        <taxon>Zeiogadaria</taxon>
        <taxon>Gadariae</taxon>
        <taxon>Gadiformes</taxon>
        <taxon>Gadoidei</taxon>
        <taxon>Merlucciidae</taxon>
        <taxon>Merluccius</taxon>
    </lineage>
</organism>
<dbReference type="SMART" id="SM00355">
    <property type="entry name" value="ZnF_C2H2"/>
    <property type="match status" value="2"/>
</dbReference>
<dbReference type="PANTHER" id="PTHR31025:SF31">
    <property type="entry name" value="SI:CH211-166E11.5"/>
    <property type="match status" value="1"/>
</dbReference>
<protein>
    <recommendedName>
        <fullName evidence="1">C2H2-type domain-containing protein</fullName>
    </recommendedName>
</protein>
<reference evidence="2" key="1">
    <citation type="journal article" date="2023" name="Front. Mar. Sci.">
        <title>A new Merluccius polli reference genome to investigate the effects of global change in West African waters.</title>
        <authorList>
            <person name="Mateo J.L."/>
            <person name="Blanco-Fernandez C."/>
            <person name="Garcia-Vazquez E."/>
            <person name="Machado-Schiaffino G."/>
        </authorList>
    </citation>
    <scope>NUCLEOTIDE SEQUENCE</scope>
    <source>
        <strain evidence="2">C29</strain>
        <tissue evidence="2">Fin</tissue>
    </source>
</reference>
<dbReference type="Proteomes" id="UP001174136">
    <property type="component" value="Unassembled WGS sequence"/>
</dbReference>
<dbReference type="AlphaFoldDB" id="A0AA47NN33"/>
<comment type="caution">
    <text evidence="2">The sequence shown here is derived from an EMBL/GenBank/DDBJ whole genome shotgun (WGS) entry which is preliminary data.</text>
</comment>
<evidence type="ECO:0000313" key="2">
    <source>
        <dbReference type="EMBL" id="KAK0132076.1"/>
    </source>
</evidence>
<dbReference type="PROSITE" id="PS00028">
    <property type="entry name" value="ZINC_FINGER_C2H2_1"/>
    <property type="match status" value="1"/>
</dbReference>
<name>A0AA47NN33_MERPO</name>
<feature type="domain" description="C2H2-type" evidence="1">
    <location>
        <begin position="37"/>
        <end position="60"/>
    </location>
</feature>
<dbReference type="PANTHER" id="PTHR31025">
    <property type="entry name" value="SI:CH211-196P9.1-RELATED"/>
    <property type="match status" value="1"/>
</dbReference>
<gene>
    <name evidence="2" type="ORF">N1851_033123</name>
</gene>
<accession>A0AA47NN33</accession>